<evidence type="ECO:0000259" key="2">
    <source>
        <dbReference type="Pfam" id="PF01408"/>
    </source>
</evidence>
<evidence type="ECO:0000313" key="5">
    <source>
        <dbReference type="Proteomes" id="UP001268864"/>
    </source>
</evidence>
<dbReference type="RefSeq" id="WP_310902199.1">
    <property type="nucleotide sequence ID" value="NZ_JAMQOS010000009.1"/>
</dbReference>
<dbReference type="Gene3D" id="3.40.50.720">
    <property type="entry name" value="NAD(P)-binding Rossmann-like Domain"/>
    <property type="match status" value="1"/>
</dbReference>
<accession>A0ABU2FUU3</accession>
<keyword evidence="5" id="KW-1185">Reference proteome</keyword>
<feature type="domain" description="GFO/IDH/MocA-like oxidoreductase" evidence="3">
    <location>
        <begin position="131"/>
        <end position="264"/>
    </location>
</feature>
<gene>
    <name evidence="4" type="ORF">NDI86_20770</name>
</gene>
<dbReference type="Proteomes" id="UP001268864">
    <property type="component" value="Unassembled WGS sequence"/>
</dbReference>
<dbReference type="SUPFAM" id="SSF51735">
    <property type="entry name" value="NAD(P)-binding Rossmann-fold domains"/>
    <property type="match status" value="1"/>
</dbReference>
<evidence type="ECO:0000259" key="3">
    <source>
        <dbReference type="Pfam" id="PF22725"/>
    </source>
</evidence>
<dbReference type="InterPro" id="IPR036291">
    <property type="entry name" value="NAD(P)-bd_dom_sf"/>
</dbReference>
<sequence length="352" mass="37565">MTELAVGVVGAGWMATDYHVPAFTSHPRTRVVAVAERDPDRRATVERELSLPGYADATSMLAAHDLDVVSICTPPSTHEEIFLQAVDAGCHVLCEKPLALTAESARRMADAAAEAGVVTQVGYLHRYYRNYERALQLLDNDMLGDIVEVSIAHHSAPPSVGWYYNPALSGGGVARDLFPHSLDVLFELFGEDCDVTDASVRYLRDRAVEDAARVSLSFDGVSASGGSPDERSESGGVPVDLSATWTQTEGVTRVLVVGTEGWLELDSETLQGDIHGRPFEYQHGELPLVDIGVANLFGASDEDAHTARIQDFADHAAAGDRETAAPASRGVAVAEVIDAVYEACGVDWGAGS</sequence>
<dbReference type="Pfam" id="PF22725">
    <property type="entry name" value="GFO_IDH_MocA_C3"/>
    <property type="match status" value="1"/>
</dbReference>
<comment type="caution">
    <text evidence="4">The sequence shown here is derived from an EMBL/GenBank/DDBJ whole genome shotgun (WGS) entry which is preliminary data.</text>
</comment>
<reference evidence="4 5" key="1">
    <citation type="submission" date="2022-06" db="EMBL/GenBank/DDBJ databases">
        <title>Halomicroarcula sp. a new haloarchaeum isolate from saline soil.</title>
        <authorList>
            <person name="Strakova D."/>
            <person name="Galisteo C."/>
            <person name="Sanchez-Porro C."/>
            <person name="Ventosa A."/>
        </authorList>
    </citation>
    <scope>NUCLEOTIDE SEQUENCE [LARGE SCALE GENOMIC DNA]</scope>
    <source>
        <strain evidence="4 5">S3CR25-11</strain>
    </source>
</reference>
<dbReference type="Gene3D" id="3.30.360.10">
    <property type="entry name" value="Dihydrodipicolinate Reductase, domain 2"/>
    <property type="match status" value="1"/>
</dbReference>
<dbReference type="InterPro" id="IPR000683">
    <property type="entry name" value="Gfo/Idh/MocA-like_OxRdtase_N"/>
</dbReference>
<dbReference type="PANTHER" id="PTHR43818:SF11">
    <property type="entry name" value="BCDNA.GH03377"/>
    <property type="match status" value="1"/>
</dbReference>
<dbReference type="EMBL" id="JAMQOS010000009">
    <property type="protein sequence ID" value="MDS0284534.1"/>
    <property type="molecule type" value="Genomic_DNA"/>
</dbReference>
<feature type="domain" description="Gfo/Idh/MocA-like oxidoreductase N-terminal" evidence="2">
    <location>
        <begin position="5"/>
        <end position="123"/>
    </location>
</feature>
<name>A0ABU2FUU3_9EURY</name>
<dbReference type="InterPro" id="IPR050463">
    <property type="entry name" value="Gfo/Idh/MocA_oxidrdct_glycsds"/>
</dbReference>
<dbReference type="PANTHER" id="PTHR43818">
    <property type="entry name" value="BCDNA.GH03377"/>
    <property type="match status" value="1"/>
</dbReference>
<dbReference type="SUPFAM" id="SSF55347">
    <property type="entry name" value="Glyceraldehyde-3-phosphate dehydrogenase-like, C-terminal domain"/>
    <property type="match status" value="1"/>
</dbReference>
<keyword evidence="1" id="KW-0560">Oxidoreductase</keyword>
<evidence type="ECO:0000313" key="4">
    <source>
        <dbReference type="EMBL" id="MDS0284534.1"/>
    </source>
</evidence>
<dbReference type="Pfam" id="PF01408">
    <property type="entry name" value="GFO_IDH_MocA"/>
    <property type="match status" value="1"/>
</dbReference>
<proteinExistence type="predicted"/>
<organism evidence="4 5">
    <name type="scientific">Haloarcula onubensis</name>
    <dbReference type="NCBI Taxonomy" id="2950539"/>
    <lineage>
        <taxon>Archaea</taxon>
        <taxon>Methanobacteriati</taxon>
        <taxon>Methanobacteriota</taxon>
        <taxon>Stenosarchaea group</taxon>
        <taxon>Halobacteria</taxon>
        <taxon>Halobacteriales</taxon>
        <taxon>Haloarculaceae</taxon>
        <taxon>Haloarcula</taxon>
    </lineage>
</organism>
<dbReference type="InterPro" id="IPR055170">
    <property type="entry name" value="GFO_IDH_MocA-like_dom"/>
</dbReference>
<evidence type="ECO:0000256" key="1">
    <source>
        <dbReference type="ARBA" id="ARBA00023002"/>
    </source>
</evidence>
<protein>
    <submittedName>
        <fullName evidence="4">Gfo/Idh/MocA family oxidoreductase</fullName>
    </submittedName>
</protein>